<organism evidence="2 3">
    <name type="scientific">Rothia aeria F0474</name>
    <dbReference type="NCBI Taxonomy" id="1125724"/>
    <lineage>
        <taxon>Bacteria</taxon>
        <taxon>Bacillati</taxon>
        <taxon>Actinomycetota</taxon>
        <taxon>Actinomycetes</taxon>
        <taxon>Micrococcales</taxon>
        <taxon>Micrococcaceae</taxon>
        <taxon>Rothia</taxon>
    </lineage>
</organism>
<name>I0UUQ2_9MICC</name>
<dbReference type="InterPro" id="IPR036388">
    <property type="entry name" value="WH-like_DNA-bd_sf"/>
</dbReference>
<dbReference type="Gene3D" id="1.10.10.10">
    <property type="entry name" value="Winged helix-like DNA-binding domain superfamily/Winged helix DNA-binding domain"/>
    <property type="match status" value="1"/>
</dbReference>
<dbReference type="NCBIfam" id="TIGR01764">
    <property type="entry name" value="excise"/>
    <property type="match status" value="1"/>
</dbReference>
<dbReference type="SUPFAM" id="SSF46955">
    <property type="entry name" value="Putative DNA-binding domain"/>
    <property type="match status" value="1"/>
</dbReference>
<reference evidence="2" key="1">
    <citation type="submission" date="2012-03" db="EMBL/GenBank/DDBJ databases">
        <authorList>
            <person name="Durkin A.S."/>
            <person name="McCorrison J."/>
            <person name="Torralba M."/>
            <person name="Gillis M."/>
            <person name="Methe B."/>
            <person name="Sutton G."/>
            <person name="Nelson K.E."/>
        </authorList>
    </citation>
    <scope>NUCLEOTIDE SEQUENCE [LARGE SCALE GENOMIC DNA]</scope>
    <source>
        <strain evidence="2">F0474</strain>
    </source>
</reference>
<dbReference type="AlphaFoldDB" id="I0UUQ2"/>
<gene>
    <name evidence="2" type="ORF">HMPREF1324_1666</name>
</gene>
<dbReference type="InterPro" id="IPR041657">
    <property type="entry name" value="HTH_17"/>
</dbReference>
<dbReference type="InterPro" id="IPR010093">
    <property type="entry name" value="SinI_DNA-bd"/>
</dbReference>
<dbReference type="Pfam" id="PF12728">
    <property type="entry name" value="HTH_17"/>
    <property type="match status" value="1"/>
</dbReference>
<dbReference type="InterPro" id="IPR009061">
    <property type="entry name" value="DNA-bd_dom_put_sf"/>
</dbReference>
<dbReference type="OrthoDB" id="26212at2"/>
<evidence type="ECO:0000259" key="1">
    <source>
        <dbReference type="Pfam" id="PF12728"/>
    </source>
</evidence>
<proteinExistence type="predicted"/>
<evidence type="ECO:0000313" key="3">
    <source>
        <dbReference type="Proteomes" id="UP000004863"/>
    </source>
</evidence>
<keyword evidence="3" id="KW-1185">Reference proteome</keyword>
<feature type="domain" description="Helix-turn-helix" evidence="1">
    <location>
        <begin position="2"/>
        <end position="45"/>
    </location>
</feature>
<comment type="caution">
    <text evidence="2">The sequence shown here is derived from an EMBL/GenBank/DDBJ whole genome shotgun (WGS) entry which is preliminary data.</text>
</comment>
<sequence length="69" mass="7860">MAAQILGVSRPTLIKWANDGLLPSHKVGTHHKFNRADVFAFRDARRAEQNQAFNALRQFDIENPELTND</sequence>
<dbReference type="Proteomes" id="UP000004863">
    <property type="component" value="Unassembled WGS sequence"/>
</dbReference>
<dbReference type="PATRIC" id="fig|1125724.3.peg.654"/>
<evidence type="ECO:0000313" key="2">
    <source>
        <dbReference type="EMBL" id="EID51605.1"/>
    </source>
</evidence>
<accession>I0UUQ2</accession>
<dbReference type="GO" id="GO:0003677">
    <property type="term" value="F:DNA binding"/>
    <property type="evidence" value="ECO:0007669"/>
    <property type="project" value="InterPro"/>
</dbReference>
<protein>
    <submittedName>
        <fullName evidence="2">DNA binding domain protein, excisionase family</fullName>
    </submittedName>
</protein>
<dbReference type="RefSeq" id="WP_006887633.1">
    <property type="nucleotide sequence ID" value="NZ_AJJQ01000017.1"/>
</dbReference>
<dbReference type="EMBL" id="AJJQ01000017">
    <property type="protein sequence ID" value="EID51605.1"/>
    <property type="molecule type" value="Genomic_DNA"/>
</dbReference>